<dbReference type="GO" id="GO:0019134">
    <property type="term" value="F:glucosamine-1-phosphate N-acetyltransferase activity"/>
    <property type="evidence" value="ECO:0007669"/>
    <property type="project" value="UniProtKB-UniRule"/>
</dbReference>
<feature type="binding site" evidence="20">
    <location>
        <position position="368"/>
    </location>
    <ligand>
        <name>acetyl-CoA</name>
        <dbReference type="ChEBI" id="CHEBI:57288"/>
    </ligand>
</feature>
<evidence type="ECO:0000256" key="7">
    <source>
        <dbReference type="ARBA" id="ARBA00022679"/>
    </source>
</evidence>
<dbReference type="InterPro" id="IPR005882">
    <property type="entry name" value="Bifunctional_GlmU"/>
</dbReference>
<dbReference type="InterPro" id="IPR050065">
    <property type="entry name" value="GlmU-like"/>
</dbReference>
<dbReference type="NCBIfam" id="TIGR01173">
    <property type="entry name" value="glmU"/>
    <property type="match status" value="1"/>
</dbReference>
<dbReference type="UniPathway" id="UPA00973"/>
<dbReference type="GO" id="GO:0000287">
    <property type="term" value="F:magnesium ion binding"/>
    <property type="evidence" value="ECO:0007669"/>
    <property type="project" value="UniProtKB-UniRule"/>
</dbReference>
<evidence type="ECO:0000259" key="22">
    <source>
        <dbReference type="Pfam" id="PF25087"/>
    </source>
</evidence>
<dbReference type="Pfam" id="PF00483">
    <property type="entry name" value="NTP_transferase"/>
    <property type="match status" value="1"/>
</dbReference>
<accession>A0A1M5RZ91</accession>
<comment type="cofactor">
    <cofactor evidence="20">
        <name>Mg(2+)</name>
        <dbReference type="ChEBI" id="CHEBI:18420"/>
    </cofactor>
    <text evidence="20">Binds 1 Mg(2+) ion per subunit.</text>
</comment>
<dbReference type="InterPro" id="IPR005835">
    <property type="entry name" value="NTP_transferase_dom"/>
</dbReference>
<dbReference type="EMBL" id="FQXN01000002">
    <property type="protein sequence ID" value="SHH31535.1"/>
    <property type="molecule type" value="Genomic_DNA"/>
</dbReference>
<feature type="domain" description="Nucleotidyl transferase" evidence="21">
    <location>
        <begin position="4"/>
        <end position="196"/>
    </location>
</feature>
<evidence type="ECO:0000256" key="10">
    <source>
        <dbReference type="ARBA" id="ARBA00022737"/>
    </source>
</evidence>
<feature type="binding site" evidence="20">
    <location>
        <position position="411"/>
    </location>
    <ligand>
        <name>acetyl-CoA</name>
        <dbReference type="ChEBI" id="CHEBI:57288"/>
    </ligand>
</feature>
<evidence type="ECO:0000256" key="8">
    <source>
        <dbReference type="ARBA" id="ARBA00022695"/>
    </source>
</evidence>
<comment type="subunit">
    <text evidence="20">Homotrimer.</text>
</comment>
<dbReference type="RefSeq" id="WP_073072263.1">
    <property type="nucleotide sequence ID" value="NZ_FQXN01000002.1"/>
</dbReference>
<evidence type="ECO:0000256" key="17">
    <source>
        <dbReference type="ARBA" id="ARBA00048247"/>
    </source>
</evidence>
<dbReference type="GO" id="GO:0071555">
    <property type="term" value="P:cell wall organization"/>
    <property type="evidence" value="ECO:0007669"/>
    <property type="project" value="UniProtKB-KW"/>
</dbReference>
<evidence type="ECO:0000256" key="4">
    <source>
        <dbReference type="ARBA" id="ARBA00007707"/>
    </source>
</evidence>
<feature type="binding site" evidence="20">
    <location>
        <position position="321"/>
    </location>
    <ligand>
        <name>UDP-N-acetyl-alpha-D-glucosamine</name>
        <dbReference type="ChEBI" id="CHEBI:57705"/>
    </ligand>
</feature>
<dbReference type="AlphaFoldDB" id="A0A1M5RZ91"/>
<keyword evidence="12 20" id="KW-0133">Cell shape</keyword>
<feature type="binding site" evidence="20">
    <location>
        <position position="147"/>
    </location>
    <ligand>
        <name>UDP-N-acetyl-alpha-D-glucosamine</name>
        <dbReference type="ChEBI" id="CHEBI:57705"/>
    </ligand>
</feature>
<evidence type="ECO:0000313" key="23">
    <source>
        <dbReference type="EMBL" id="SHH31535.1"/>
    </source>
</evidence>
<keyword evidence="24" id="KW-1185">Reference proteome</keyword>
<feature type="active site" description="Proton acceptor" evidence="20">
    <location>
        <position position="351"/>
    </location>
</feature>
<dbReference type="InterPro" id="IPR001451">
    <property type="entry name" value="Hexapep"/>
</dbReference>
<dbReference type="InterPro" id="IPR056729">
    <property type="entry name" value="GMPPB_C"/>
</dbReference>
<keyword evidence="7 20" id="KW-0808">Transferase</keyword>
<feature type="binding site" evidence="20">
    <location>
        <position position="68"/>
    </location>
    <ligand>
        <name>UDP-N-acetyl-alpha-D-glucosamine</name>
        <dbReference type="ChEBI" id="CHEBI:57705"/>
    </ligand>
</feature>
<keyword evidence="8 20" id="KW-0548">Nucleotidyltransferase</keyword>
<sequence>MKILILAAGLGKRMKSKYPKVVHNVLGKPMINWVIETAKNLGKVGVVLGYKYEEVKKVILNNVEIFIQNEQLGTGHAVMCAKDFIDENDDLLILYGDVPFITVETLEKLKNEHEIKNNDVTILTAILENPSGYGRIIREGNKIRIVEEKDANDEIKRIKEINTGIYIFKGEFIKKNLANLNNKNAQEEYYLTDIISFSNKVSTVLVEDILEVTGINDKFQLALLEKEMRRRINTKLMLEGVRIIDPENVYIDATVKIGKDSIIYPFTFIEGETVIGEDCIIGPMTRIKDSKIGNNVKIIRSEVEKATIEDNVSVGPFSRLREGTHLKENVKIGNFVETKKSIVGTNSKAQHLTYLGDATIGNNVNIGAGTITCNYDGKNKHPTFIDDNAFIGSNSSLVAPVKIGKNSIIGAGSVITNNVPEDTLALGRARQINKEGWVKTKREENKNADSKK</sequence>
<name>A0A1M5RZ91_9BACT</name>
<feature type="binding site" evidence="20">
    <location>
        <position position="216"/>
    </location>
    <ligand>
        <name>Mg(2+)</name>
        <dbReference type="ChEBI" id="CHEBI:18420"/>
    </ligand>
</feature>
<dbReference type="GO" id="GO:0008360">
    <property type="term" value="P:regulation of cell shape"/>
    <property type="evidence" value="ECO:0007669"/>
    <property type="project" value="UniProtKB-KW"/>
</dbReference>
<evidence type="ECO:0000256" key="14">
    <source>
        <dbReference type="ARBA" id="ARBA00023268"/>
    </source>
</evidence>
<keyword evidence="6 20" id="KW-0963">Cytoplasm</keyword>
<dbReference type="Pfam" id="PF00132">
    <property type="entry name" value="Hexapep"/>
    <property type="match status" value="1"/>
</dbReference>
<feature type="region of interest" description="N-acetyltransferase" evidence="20">
    <location>
        <begin position="240"/>
        <end position="452"/>
    </location>
</feature>
<keyword evidence="14 20" id="KW-0511">Multifunctional enzyme</keyword>
<dbReference type="NCBIfam" id="NF010937">
    <property type="entry name" value="PRK14357.1"/>
    <property type="match status" value="1"/>
</dbReference>
<dbReference type="Proteomes" id="UP000242592">
    <property type="component" value="Unassembled WGS sequence"/>
</dbReference>
<evidence type="ECO:0000256" key="1">
    <source>
        <dbReference type="ARBA" id="ARBA00004496"/>
    </source>
</evidence>
<evidence type="ECO:0000256" key="3">
    <source>
        <dbReference type="ARBA" id="ARBA00005208"/>
    </source>
</evidence>
<dbReference type="GO" id="GO:0000902">
    <property type="term" value="P:cell morphogenesis"/>
    <property type="evidence" value="ECO:0007669"/>
    <property type="project" value="UniProtKB-UniRule"/>
</dbReference>
<protein>
    <recommendedName>
        <fullName evidence="20">Bifunctional protein GlmU</fullName>
    </recommendedName>
    <domain>
        <recommendedName>
            <fullName evidence="20">UDP-N-acetylglucosamine pyrophosphorylase</fullName>
            <ecNumber evidence="20">2.7.7.23</ecNumber>
        </recommendedName>
        <alternativeName>
            <fullName evidence="20">N-acetylglucosamine-1-phosphate uridyltransferase</fullName>
        </alternativeName>
    </domain>
    <domain>
        <recommendedName>
            <fullName evidence="20">Glucosamine-1-phosphate N-acetyltransferase</fullName>
            <ecNumber evidence="20">2.3.1.157</ecNumber>
        </recommendedName>
    </domain>
</protein>
<dbReference type="Pfam" id="PF25087">
    <property type="entry name" value="GMPPB_C"/>
    <property type="match status" value="1"/>
</dbReference>
<evidence type="ECO:0000313" key="24">
    <source>
        <dbReference type="Proteomes" id="UP000242592"/>
    </source>
</evidence>
<comment type="pathway">
    <text evidence="20">Bacterial outer membrane biogenesis; LPS lipid A biosynthesis.</text>
</comment>
<evidence type="ECO:0000256" key="13">
    <source>
        <dbReference type="ARBA" id="ARBA00022984"/>
    </source>
</evidence>
<proteinExistence type="inferred from homology"/>
<keyword evidence="13 20" id="KW-0573">Peptidoglycan synthesis</keyword>
<feature type="binding site" evidence="20">
    <location>
        <position position="393"/>
    </location>
    <ligand>
        <name>acetyl-CoA</name>
        <dbReference type="ChEBI" id="CHEBI:57288"/>
    </ligand>
</feature>
<dbReference type="GO" id="GO:0016020">
    <property type="term" value="C:membrane"/>
    <property type="evidence" value="ECO:0007669"/>
    <property type="project" value="GOC"/>
</dbReference>
<evidence type="ECO:0000256" key="16">
    <source>
        <dbReference type="ARBA" id="ARBA00023316"/>
    </source>
</evidence>
<dbReference type="GO" id="GO:0009245">
    <property type="term" value="P:lipid A biosynthetic process"/>
    <property type="evidence" value="ECO:0007669"/>
    <property type="project" value="UniProtKB-UniRule"/>
</dbReference>
<dbReference type="GO" id="GO:0006048">
    <property type="term" value="P:UDP-N-acetylglucosamine biosynthetic process"/>
    <property type="evidence" value="ECO:0007669"/>
    <property type="project" value="UniProtKB-UniPathway"/>
</dbReference>
<dbReference type="PROSITE" id="PS00101">
    <property type="entry name" value="HEXAPEP_TRANSFERASES"/>
    <property type="match status" value="1"/>
</dbReference>
<feature type="binding site" evidence="20">
    <location>
        <position position="354"/>
    </location>
    <ligand>
        <name>UDP-N-acetyl-alpha-D-glucosamine</name>
        <dbReference type="ChEBI" id="CHEBI:57705"/>
    </ligand>
</feature>
<keyword evidence="15 20" id="KW-0012">Acyltransferase</keyword>
<keyword evidence="9 20" id="KW-0479">Metal-binding</keyword>
<feature type="binding site" evidence="20">
    <location>
        <position position="339"/>
    </location>
    <ligand>
        <name>UDP-N-acetyl-alpha-D-glucosamine</name>
        <dbReference type="ChEBI" id="CHEBI:57705"/>
    </ligand>
</feature>
<evidence type="ECO:0000256" key="5">
    <source>
        <dbReference type="ARBA" id="ARBA00007947"/>
    </source>
</evidence>
<evidence type="ECO:0000256" key="6">
    <source>
        <dbReference type="ARBA" id="ARBA00022490"/>
    </source>
</evidence>
<evidence type="ECO:0000256" key="2">
    <source>
        <dbReference type="ARBA" id="ARBA00005166"/>
    </source>
</evidence>
<feature type="binding site" evidence="20">
    <location>
        <begin position="374"/>
        <end position="375"/>
    </location>
    <ligand>
        <name>acetyl-CoA</name>
        <dbReference type="ChEBI" id="CHEBI:57288"/>
    </ligand>
</feature>
<feature type="domain" description="Mannose-1-phosphate guanyltransferase C-terminal" evidence="22">
    <location>
        <begin position="247"/>
        <end position="334"/>
    </location>
</feature>
<dbReference type="UniPathway" id="UPA00113">
    <property type="reaction ID" value="UER00532"/>
</dbReference>
<dbReference type="STRING" id="1123380.SAMN02745199_0710"/>
<dbReference type="SUPFAM" id="SSF51161">
    <property type="entry name" value="Trimeric LpxA-like enzymes"/>
    <property type="match status" value="1"/>
</dbReference>
<keyword evidence="16 20" id="KW-0961">Cell wall biogenesis/degradation</keyword>
<dbReference type="PANTHER" id="PTHR43584:SF3">
    <property type="entry name" value="BIFUNCTIONAL PROTEIN GLMU"/>
    <property type="match status" value="1"/>
</dbReference>
<feature type="binding site" evidence="20">
    <location>
        <position position="216"/>
    </location>
    <ligand>
        <name>UDP-N-acetyl-alpha-D-glucosamine</name>
        <dbReference type="ChEBI" id="CHEBI:57705"/>
    </ligand>
</feature>
<dbReference type="SUPFAM" id="SSF53448">
    <property type="entry name" value="Nucleotide-diphospho-sugar transferases"/>
    <property type="match status" value="1"/>
</dbReference>
<dbReference type="Gene3D" id="2.160.10.10">
    <property type="entry name" value="Hexapeptide repeat proteins"/>
    <property type="match status" value="2"/>
</dbReference>
<feature type="region of interest" description="Linker" evidence="20">
    <location>
        <begin position="219"/>
        <end position="239"/>
    </location>
</feature>
<comment type="similarity">
    <text evidence="5 20">In the N-terminal section; belongs to the N-acetylglucosamine-1-phosphate uridyltransferase family.</text>
</comment>
<feature type="binding site" evidence="20">
    <location>
        <position position="97"/>
    </location>
    <ligand>
        <name>Mg(2+)</name>
        <dbReference type="ChEBI" id="CHEBI:18420"/>
    </ligand>
</feature>
<comment type="catalytic activity">
    <reaction evidence="17 20">
        <text>alpha-D-glucosamine 1-phosphate + acetyl-CoA = N-acetyl-alpha-D-glucosamine 1-phosphate + CoA + H(+)</text>
        <dbReference type="Rhea" id="RHEA:13725"/>
        <dbReference type="ChEBI" id="CHEBI:15378"/>
        <dbReference type="ChEBI" id="CHEBI:57287"/>
        <dbReference type="ChEBI" id="CHEBI:57288"/>
        <dbReference type="ChEBI" id="CHEBI:57776"/>
        <dbReference type="ChEBI" id="CHEBI:58516"/>
        <dbReference type="EC" id="2.3.1.157"/>
    </reaction>
</comment>
<evidence type="ECO:0000256" key="9">
    <source>
        <dbReference type="ARBA" id="ARBA00022723"/>
    </source>
</evidence>
<reference evidence="24" key="1">
    <citation type="submission" date="2016-11" db="EMBL/GenBank/DDBJ databases">
        <authorList>
            <person name="Varghese N."/>
            <person name="Submissions S."/>
        </authorList>
    </citation>
    <scope>NUCLEOTIDE SEQUENCE [LARGE SCALE GENOMIC DNA]</scope>
    <source>
        <strain evidence="24">DSM 15807</strain>
    </source>
</reference>
<dbReference type="GO" id="GO:0005737">
    <property type="term" value="C:cytoplasm"/>
    <property type="evidence" value="ECO:0007669"/>
    <property type="project" value="UniProtKB-SubCell"/>
</dbReference>
<evidence type="ECO:0000256" key="18">
    <source>
        <dbReference type="ARBA" id="ARBA00048493"/>
    </source>
</evidence>
<gene>
    <name evidence="20" type="primary">glmU</name>
    <name evidence="23" type="ORF">SAMN02745199_0710</name>
</gene>
<dbReference type="Gene3D" id="3.90.550.10">
    <property type="entry name" value="Spore Coat Polysaccharide Biosynthesis Protein SpsA, Chain A"/>
    <property type="match status" value="1"/>
</dbReference>
<evidence type="ECO:0000256" key="15">
    <source>
        <dbReference type="ARBA" id="ARBA00023315"/>
    </source>
</evidence>
<feature type="binding site" evidence="20">
    <location>
        <begin position="73"/>
        <end position="74"/>
    </location>
    <ligand>
        <name>UDP-N-acetyl-alpha-D-glucosamine</name>
        <dbReference type="ChEBI" id="CHEBI:57705"/>
    </ligand>
</feature>
<comment type="function">
    <text evidence="19 20">Catalyzes the last two sequential reactions in the de novo biosynthetic pathway for UDP-N-acetylglucosamine (UDP-GlcNAc). The C-terminal domain catalyzes the transfer of acetyl group from acetyl coenzyme A to glucosamine-1-phosphate (GlcN-1-P) to produce N-acetylglucosamine-1-phosphate (GlcNAc-1-P), which is converted into UDP-GlcNAc by the transfer of uridine 5-monophosphate (from uridine 5-triphosphate), a reaction catalyzed by the N-terminal domain.</text>
</comment>
<dbReference type="InterPro" id="IPR038009">
    <property type="entry name" value="GlmU_C_LbH"/>
</dbReference>
<feature type="binding site" evidence="20">
    <location>
        <begin position="6"/>
        <end position="9"/>
    </location>
    <ligand>
        <name>UDP-N-acetyl-alpha-D-glucosamine</name>
        <dbReference type="ChEBI" id="CHEBI:57705"/>
    </ligand>
</feature>
<keyword evidence="11 20" id="KW-0460">Magnesium</keyword>
<dbReference type="CDD" id="cd03353">
    <property type="entry name" value="LbH_GlmU_C"/>
    <property type="match status" value="1"/>
</dbReference>
<comment type="pathway">
    <text evidence="2 20">Nucleotide-sugar biosynthesis; UDP-N-acetyl-alpha-D-glucosamine biosynthesis; N-acetyl-alpha-D-glucosamine 1-phosphate from alpha-D-glucosamine 6-phosphate (route II): step 2/2.</text>
</comment>
<keyword evidence="10 20" id="KW-0677">Repeat</keyword>
<dbReference type="OrthoDB" id="9775031at2"/>
<evidence type="ECO:0000256" key="12">
    <source>
        <dbReference type="ARBA" id="ARBA00022960"/>
    </source>
</evidence>
<comment type="similarity">
    <text evidence="4 20">In the C-terminal section; belongs to the transferase hexapeptide repeat family.</text>
</comment>
<dbReference type="HAMAP" id="MF_01631">
    <property type="entry name" value="GlmU"/>
    <property type="match status" value="1"/>
</dbReference>
<comment type="pathway">
    <text evidence="3 20">Nucleotide-sugar biosynthesis; UDP-N-acetyl-alpha-D-glucosamine biosynthesis; UDP-N-acetyl-alpha-D-glucosamine from N-acetyl-alpha-D-glucosamine 1-phosphate: step 1/1.</text>
</comment>
<dbReference type="PANTHER" id="PTHR43584">
    <property type="entry name" value="NUCLEOTIDYL TRANSFERASE"/>
    <property type="match status" value="1"/>
</dbReference>
<dbReference type="InterPro" id="IPR018357">
    <property type="entry name" value="Hexapep_transf_CS"/>
</dbReference>
<comment type="subcellular location">
    <subcellularLocation>
        <location evidence="1 20">Cytoplasm</location>
    </subcellularLocation>
</comment>
<dbReference type="InterPro" id="IPR011004">
    <property type="entry name" value="Trimer_LpxA-like_sf"/>
</dbReference>
<evidence type="ECO:0000256" key="19">
    <source>
        <dbReference type="ARBA" id="ARBA00049628"/>
    </source>
</evidence>
<evidence type="ECO:0000259" key="21">
    <source>
        <dbReference type="Pfam" id="PF00483"/>
    </source>
</evidence>
<feature type="binding site" evidence="20">
    <location>
        <position position="428"/>
    </location>
    <ligand>
        <name>acetyl-CoA</name>
        <dbReference type="ChEBI" id="CHEBI:57288"/>
    </ligand>
</feature>
<dbReference type="InterPro" id="IPR029044">
    <property type="entry name" value="Nucleotide-diphossugar_trans"/>
</dbReference>
<evidence type="ECO:0000256" key="11">
    <source>
        <dbReference type="ARBA" id="ARBA00022842"/>
    </source>
</evidence>
<comment type="catalytic activity">
    <reaction evidence="18 20">
        <text>N-acetyl-alpha-D-glucosamine 1-phosphate + UTP + H(+) = UDP-N-acetyl-alpha-D-glucosamine + diphosphate</text>
        <dbReference type="Rhea" id="RHEA:13509"/>
        <dbReference type="ChEBI" id="CHEBI:15378"/>
        <dbReference type="ChEBI" id="CHEBI:33019"/>
        <dbReference type="ChEBI" id="CHEBI:46398"/>
        <dbReference type="ChEBI" id="CHEBI:57705"/>
        <dbReference type="ChEBI" id="CHEBI:57776"/>
        <dbReference type="EC" id="2.7.7.23"/>
    </reaction>
</comment>
<dbReference type="EC" id="2.3.1.157" evidence="20"/>
<feature type="binding site" evidence="20">
    <location>
        <position position="20"/>
    </location>
    <ligand>
        <name>UDP-N-acetyl-alpha-D-glucosamine</name>
        <dbReference type="ChEBI" id="CHEBI:57705"/>
    </ligand>
</feature>
<organism evidence="23 24">
    <name type="scientific">Thermosipho atlanticus DSM 15807</name>
    <dbReference type="NCBI Taxonomy" id="1123380"/>
    <lineage>
        <taxon>Bacteria</taxon>
        <taxon>Thermotogati</taxon>
        <taxon>Thermotogota</taxon>
        <taxon>Thermotogae</taxon>
        <taxon>Thermotogales</taxon>
        <taxon>Fervidobacteriaceae</taxon>
        <taxon>Thermosipho</taxon>
    </lineage>
</organism>
<dbReference type="CDD" id="cd02540">
    <property type="entry name" value="GT2_GlmU_N_bac"/>
    <property type="match status" value="1"/>
</dbReference>
<feature type="binding site" evidence="20">
    <location>
        <position position="134"/>
    </location>
    <ligand>
        <name>UDP-N-acetyl-alpha-D-glucosamine</name>
        <dbReference type="ChEBI" id="CHEBI:57705"/>
    </ligand>
</feature>
<dbReference type="NCBIfam" id="NF010934">
    <property type="entry name" value="PRK14354.1"/>
    <property type="match status" value="1"/>
</dbReference>
<evidence type="ECO:0000256" key="20">
    <source>
        <dbReference type="HAMAP-Rule" id="MF_01631"/>
    </source>
</evidence>
<feature type="binding site" evidence="20">
    <location>
        <position position="162"/>
    </location>
    <ligand>
        <name>UDP-N-acetyl-alpha-D-glucosamine</name>
        <dbReference type="ChEBI" id="CHEBI:57705"/>
    </ligand>
</feature>
<feature type="region of interest" description="Pyrophosphorylase" evidence="20">
    <location>
        <begin position="1"/>
        <end position="218"/>
    </location>
</feature>
<feature type="binding site" evidence="20">
    <location>
        <begin position="95"/>
        <end position="97"/>
    </location>
    <ligand>
        <name>UDP-N-acetyl-alpha-D-glucosamine</name>
        <dbReference type="ChEBI" id="CHEBI:57705"/>
    </ligand>
</feature>
<feature type="binding site" evidence="20">
    <location>
        <position position="365"/>
    </location>
    <ligand>
        <name>UDP-N-acetyl-alpha-D-glucosamine</name>
        <dbReference type="ChEBI" id="CHEBI:57705"/>
    </ligand>
</feature>
<dbReference type="GO" id="GO:0003977">
    <property type="term" value="F:UDP-N-acetylglucosamine diphosphorylase activity"/>
    <property type="evidence" value="ECO:0007669"/>
    <property type="project" value="UniProtKB-UniRule"/>
</dbReference>
<dbReference type="EC" id="2.7.7.23" evidence="20"/>
<dbReference type="GO" id="GO:0009252">
    <property type="term" value="P:peptidoglycan biosynthetic process"/>
    <property type="evidence" value="ECO:0007669"/>
    <property type="project" value="UniProtKB-UniRule"/>
</dbReference>